<evidence type="ECO:0000313" key="5">
    <source>
        <dbReference type="EMBL" id="ALG11876.1"/>
    </source>
</evidence>
<dbReference type="EMBL" id="CP012752">
    <property type="protein sequence ID" value="ALG11876.1"/>
    <property type="molecule type" value="Genomic_DNA"/>
</dbReference>
<evidence type="ECO:0000313" key="6">
    <source>
        <dbReference type="Proteomes" id="UP000063699"/>
    </source>
</evidence>
<comment type="subcellular location">
    <subcellularLocation>
        <location evidence="1">Membrane</location>
    </subcellularLocation>
</comment>
<organism evidence="5 6">
    <name type="scientific">Kibdelosporangium phytohabitans</name>
    <dbReference type="NCBI Taxonomy" id="860235"/>
    <lineage>
        <taxon>Bacteria</taxon>
        <taxon>Bacillati</taxon>
        <taxon>Actinomycetota</taxon>
        <taxon>Actinomycetes</taxon>
        <taxon>Pseudonocardiales</taxon>
        <taxon>Pseudonocardiaceae</taxon>
        <taxon>Kibdelosporangium</taxon>
    </lineage>
</organism>
<evidence type="ECO:0000256" key="1">
    <source>
        <dbReference type="ARBA" id="ARBA00004370"/>
    </source>
</evidence>
<dbReference type="STRING" id="860235.AOZ06_37875"/>
<dbReference type="GO" id="GO:0016020">
    <property type="term" value="C:membrane"/>
    <property type="evidence" value="ECO:0007669"/>
    <property type="project" value="UniProtKB-SubCell"/>
</dbReference>
<dbReference type="PANTHER" id="PTHR37042">
    <property type="entry name" value="OUTER MEMBRANE PROTEIN RV1973"/>
    <property type="match status" value="1"/>
</dbReference>
<name>A0A0N9IBK4_9PSEU</name>
<protein>
    <recommendedName>
        <fullName evidence="7">Mce-associated membrane protein</fullName>
    </recommendedName>
</protein>
<dbReference type="PANTHER" id="PTHR37042:SF4">
    <property type="entry name" value="OUTER MEMBRANE PROTEIN RV1973"/>
    <property type="match status" value="1"/>
</dbReference>
<keyword evidence="2 4" id="KW-0472">Membrane</keyword>
<dbReference type="KEGG" id="kphy:AOZ06_37875"/>
<evidence type="ECO:0008006" key="7">
    <source>
        <dbReference type="Google" id="ProtNLM"/>
    </source>
</evidence>
<keyword evidence="4" id="KW-0812">Transmembrane</keyword>
<feature type="compositionally biased region" description="Acidic residues" evidence="3">
    <location>
        <begin position="39"/>
        <end position="48"/>
    </location>
</feature>
<keyword evidence="4" id="KW-1133">Transmembrane helix</keyword>
<proteinExistence type="predicted"/>
<dbReference type="OrthoDB" id="5192320at2"/>
<evidence type="ECO:0000256" key="3">
    <source>
        <dbReference type="SAM" id="MobiDB-lite"/>
    </source>
</evidence>
<dbReference type="Proteomes" id="UP000063699">
    <property type="component" value="Chromosome"/>
</dbReference>
<gene>
    <name evidence="5" type="ORF">AOZ06_37875</name>
</gene>
<feature type="compositionally biased region" description="Basic and acidic residues" evidence="3">
    <location>
        <begin position="22"/>
        <end position="38"/>
    </location>
</feature>
<feature type="compositionally biased region" description="Basic residues" evidence="3">
    <location>
        <begin position="1"/>
        <end position="15"/>
    </location>
</feature>
<evidence type="ECO:0000256" key="2">
    <source>
        <dbReference type="ARBA" id="ARBA00023136"/>
    </source>
</evidence>
<dbReference type="RefSeq" id="WP_054293772.1">
    <property type="nucleotide sequence ID" value="NZ_CP012752.1"/>
</dbReference>
<dbReference type="AlphaFoldDB" id="A0A0N9IBK4"/>
<accession>A0A0N9IBK4</accession>
<reference evidence="5 6" key="1">
    <citation type="submission" date="2015-07" db="EMBL/GenBank/DDBJ databases">
        <title>Genome sequencing of Kibdelosporangium phytohabitans.</title>
        <authorList>
            <person name="Qin S."/>
            <person name="Xing K."/>
        </authorList>
    </citation>
    <scope>NUCLEOTIDE SEQUENCE [LARGE SCALE GENOMIC DNA]</scope>
    <source>
        <strain evidence="5 6">KLBMP1111</strain>
    </source>
</reference>
<sequence>MRTVRKVRNPPRRRTVVAGTRRRPEPRPERDAELRVEPPDEIADETPDEPVTRRFPYVLLAIAVALASVGLWLRADRPNDDLTAVSAQVRDSLEQVFSYRYDDTVTTERAARETLTGEAQGQYAKLFEQIKAHAAEQRITVTAKVVSVGVVSLEDEQARLLAFLDQSATRGDTHTTSAGAAQLSVSARRIDGRWRISELVPR</sequence>
<feature type="transmembrane region" description="Helical" evidence="4">
    <location>
        <begin position="55"/>
        <end position="73"/>
    </location>
</feature>
<evidence type="ECO:0000256" key="4">
    <source>
        <dbReference type="SAM" id="Phobius"/>
    </source>
</evidence>
<keyword evidence="6" id="KW-1185">Reference proteome</keyword>
<feature type="region of interest" description="Disordered" evidence="3">
    <location>
        <begin position="1"/>
        <end position="48"/>
    </location>
</feature>